<feature type="coiled-coil region" evidence="1">
    <location>
        <begin position="65"/>
        <end position="92"/>
    </location>
</feature>
<evidence type="ECO:0000313" key="3">
    <source>
        <dbReference type="Proteomes" id="UP001437256"/>
    </source>
</evidence>
<gene>
    <name evidence="2" type="ORF">AAF712_014915</name>
</gene>
<dbReference type="EMBL" id="JBBXMP010000320">
    <property type="protein sequence ID" value="KAL0058404.1"/>
    <property type="molecule type" value="Genomic_DNA"/>
</dbReference>
<organism evidence="2 3">
    <name type="scientific">Marasmius tenuissimus</name>
    <dbReference type="NCBI Taxonomy" id="585030"/>
    <lineage>
        <taxon>Eukaryota</taxon>
        <taxon>Fungi</taxon>
        <taxon>Dikarya</taxon>
        <taxon>Basidiomycota</taxon>
        <taxon>Agaricomycotina</taxon>
        <taxon>Agaricomycetes</taxon>
        <taxon>Agaricomycetidae</taxon>
        <taxon>Agaricales</taxon>
        <taxon>Marasmiineae</taxon>
        <taxon>Marasmiaceae</taxon>
        <taxon>Marasmius</taxon>
    </lineage>
</organism>
<name>A0ABR2ZBM6_9AGAR</name>
<keyword evidence="1" id="KW-0175">Coiled coil</keyword>
<keyword evidence="3" id="KW-1185">Reference proteome</keyword>
<evidence type="ECO:0000313" key="2">
    <source>
        <dbReference type="EMBL" id="KAL0058404.1"/>
    </source>
</evidence>
<dbReference type="Proteomes" id="UP001437256">
    <property type="component" value="Unassembled WGS sequence"/>
</dbReference>
<comment type="caution">
    <text evidence="2">The sequence shown here is derived from an EMBL/GenBank/DDBJ whole genome shotgun (WGS) entry which is preliminary data.</text>
</comment>
<protein>
    <submittedName>
        <fullName evidence="2">Uncharacterized protein</fullName>
    </submittedName>
</protein>
<evidence type="ECO:0000256" key="1">
    <source>
        <dbReference type="SAM" id="Coils"/>
    </source>
</evidence>
<reference evidence="2 3" key="1">
    <citation type="submission" date="2024-05" db="EMBL/GenBank/DDBJ databases">
        <title>A draft genome resource for the thread blight pathogen Marasmius tenuissimus strain MS-2.</title>
        <authorList>
            <person name="Yulfo-Soto G.E."/>
            <person name="Baruah I.K."/>
            <person name="Amoako-Attah I."/>
            <person name="Bukari Y."/>
            <person name="Meinhardt L.W."/>
            <person name="Bailey B.A."/>
            <person name="Cohen S.P."/>
        </authorList>
    </citation>
    <scope>NUCLEOTIDE SEQUENCE [LARGE SCALE GENOMIC DNA]</scope>
    <source>
        <strain evidence="2 3">MS-2</strain>
    </source>
</reference>
<sequence>MIPVIPVIGDRNPWRGSENLPVAKTLQLSVTDLYRAVSRTFTHPQFNSSDADRAILRKIRSASIKHELIAGVKRVEARIQAAEEENEALERSINPREGVGLDDNVARAKMQVRQSKRLQARLVKAALHGRKIRMNPPANHIARWNWYEAAWAAIEISHLRRSIPSSISFNDLPWPTLNVNRLELEDYEAFVLSPARPRFETMYWFERVENERAKWNLDNVKQKVIPLVREEISERVMGCAVILLGYLDSLVDKYTSCEE</sequence>
<proteinExistence type="predicted"/>
<accession>A0ABR2ZBM6</accession>